<dbReference type="AlphaFoldDB" id="A0A939BWY4"/>
<dbReference type="InterPro" id="IPR050297">
    <property type="entry name" value="LipidA_mod_glycosyltrf_83"/>
</dbReference>
<feature type="domain" description="Glycosyltransferase RgtA/B/C/D-like" evidence="10">
    <location>
        <begin position="85"/>
        <end position="242"/>
    </location>
</feature>
<evidence type="ECO:0000256" key="7">
    <source>
        <dbReference type="ARBA" id="ARBA00023136"/>
    </source>
</evidence>
<feature type="transmembrane region" description="Helical" evidence="9">
    <location>
        <begin position="338"/>
        <end position="358"/>
    </location>
</feature>
<dbReference type="EMBL" id="JAERWK010000015">
    <property type="protein sequence ID" value="MBM9468008.1"/>
    <property type="molecule type" value="Genomic_DNA"/>
</dbReference>
<dbReference type="RefSeq" id="WP_205260961.1">
    <property type="nucleotide sequence ID" value="NZ_JAERWK010000015.1"/>
</dbReference>
<feature type="transmembrane region" description="Helical" evidence="9">
    <location>
        <begin position="129"/>
        <end position="148"/>
    </location>
</feature>
<keyword evidence="2" id="KW-1003">Cell membrane</keyword>
<reference evidence="11" key="1">
    <citation type="submission" date="2021-01" db="EMBL/GenBank/DDBJ databases">
        <title>YIM 132084 draft genome.</title>
        <authorList>
            <person name="An D."/>
        </authorList>
    </citation>
    <scope>NUCLEOTIDE SEQUENCE</scope>
    <source>
        <strain evidence="11">YIM 132084</strain>
    </source>
</reference>
<dbReference type="Proteomes" id="UP000663792">
    <property type="component" value="Unassembled WGS sequence"/>
</dbReference>
<keyword evidence="5 9" id="KW-0812">Transmembrane</keyword>
<accession>A0A939BWY4</accession>
<dbReference type="PANTHER" id="PTHR33908">
    <property type="entry name" value="MANNOSYLTRANSFERASE YKCB-RELATED"/>
    <property type="match status" value="1"/>
</dbReference>
<evidence type="ECO:0000313" key="12">
    <source>
        <dbReference type="Proteomes" id="UP000663792"/>
    </source>
</evidence>
<feature type="transmembrane region" description="Helical" evidence="9">
    <location>
        <begin position="155"/>
        <end position="172"/>
    </location>
</feature>
<dbReference type="GO" id="GO:0016763">
    <property type="term" value="F:pentosyltransferase activity"/>
    <property type="evidence" value="ECO:0007669"/>
    <property type="project" value="TreeGrafter"/>
</dbReference>
<keyword evidence="7 9" id="KW-0472">Membrane</keyword>
<feature type="transmembrane region" description="Helical" evidence="9">
    <location>
        <begin position="184"/>
        <end position="211"/>
    </location>
</feature>
<comment type="caution">
    <text evidence="11">The sequence shown here is derived from an EMBL/GenBank/DDBJ whole genome shotgun (WGS) entry which is preliminary data.</text>
</comment>
<evidence type="ECO:0000256" key="5">
    <source>
        <dbReference type="ARBA" id="ARBA00022692"/>
    </source>
</evidence>
<gene>
    <name evidence="11" type="ORF">JL106_12025</name>
</gene>
<keyword evidence="4" id="KW-0808">Transferase</keyword>
<dbReference type="GO" id="GO:0005886">
    <property type="term" value="C:plasma membrane"/>
    <property type="evidence" value="ECO:0007669"/>
    <property type="project" value="UniProtKB-SubCell"/>
</dbReference>
<feature type="region of interest" description="Disordered" evidence="8">
    <location>
        <begin position="1"/>
        <end position="27"/>
    </location>
</feature>
<sequence length="526" mass="56567">MTQVSALDDSIEDSRIPGRPDGGRHGRGARARGALVVAVVLVVALGVAVRTFSRSALWLDETLSVNIARLPLPELFDALRQDGSPPLYYLLLHGWMAVFGTTDGSVRLLSSLFSVASLPVAYHVGRRFAGPRCGWAALVLVAVNPFLVRYATETRMYALVALLTLLFAWAALRVAHSPTAGRWVLVSLLGGIMLLTNYWTAFTLAAAGLWVVAEAIRRRRPRLIGQLALAGVGSLVVFSPWLGGFLFQLEHTGTPWADRTNWTAFPDTLRDWGGGQGWVAGGMSLVVLALVVLAFVPWRRRDDGPELRTVSIALLVGSFGALLIGVVISWAIHSGYAIRYTSAMVVPALLLAAVGAARLSGRLRLGALVVVGLLGLGMSVPLPFADDRTQGRDTAELIAAGAGPGDLVLFCPDQIAPDVNRYLPADLDQAVYPTLGPPERVDWVDYTERNESASVVDIAVAASQRATGRIWLVTSPGYRTYGGQCESLERVLGALRPGGDRVQDLDDHFFERQAVTEFPARTTTAS</sequence>
<feature type="transmembrane region" description="Helical" evidence="9">
    <location>
        <begin position="310"/>
        <end position="332"/>
    </location>
</feature>
<evidence type="ECO:0000259" key="10">
    <source>
        <dbReference type="Pfam" id="PF13231"/>
    </source>
</evidence>
<keyword evidence="12" id="KW-1185">Reference proteome</keyword>
<evidence type="ECO:0000256" key="1">
    <source>
        <dbReference type="ARBA" id="ARBA00004651"/>
    </source>
</evidence>
<evidence type="ECO:0000256" key="8">
    <source>
        <dbReference type="SAM" id="MobiDB-lite"/>
    </source>
</evidence>
<feature type="transmembrane region" description="Helical" evidence="9">
    <location>
        <begin position="223"/>
        <end position="242"/>
    </location>
</feature>
<name>A0A939BWY4_9ACTN</name>
<feature type="transmembrane region" description="Helical" evidence="9">
    <location>
        <begin position="365"/>
        <end position="384"/>
    </location>
</feature>
<evidence type="ECO:0000256" key="4">
    <source>
        <dbReference type="ARBA" id="ARBA00022679"/>
    </source>
</evidence>
<evidence type="ECO:0000256" key="9">
    <source>
        <dbReference type="SAM" id="Phobius"/>
    </source>
</evidence>
<evidence type="ECO:0000256" key="2">
    <source>
        <dbReference type="ARBA" id="ARBA00022475"/>
    </source>
</evidence>
<proteinExistence type="predicted"/>
<feature type="compositionally biased region" description="Basic and acidic residues" evidence="8">
    <location>
        <begin position="12"/>
        <end position="24"/>
    </location>
</feature>
<feature type="transmembrane region" description="Helical" evidence="9">
    <location>
        <begin position="29"/>
        <end position="49"/>
    </location>
</feature>
<comment type="subcellular location">
    <subcellularLocation>
        <location evidence="1">Cell membrane</location>
        <topology evidence="1">Multi-pass membrane protein</topology>
    </subcellularLocation>
</comment>
<evidence type="ECO:0000256" key="3">
    <source>
        <dbReference type="ARBA" id="ARBA00022676"/>
    </source>
</evidence>
<feature type="transmembrane region" description="Helical" evidence="9">
    <location>
        <begin position="278"/>
        <end position="298"/>
    </location>
</feature>
<dbReference type="InterPro" id="IPR038731">
    <property type="entry name" value="RgtA/B/C-like"/>
</dbReference>
<dbReference type="PANTHER" id="PTHR33908:SF11">
    <property type="entry name" value="MEMBRANE PROTEIN"/>
    <property type="match status" value="1"/>
</dbReference>
<organism evidence="11 12">
    <name type="scientific">Nakamurella leprariae</name>
    <dbReference type="NCBI Taxonomy" id="2803911"/>
    <lineage>
        <taxon>Bacteria</taxon>
        <taxon>Bacillati</taxon>
        <taxon>Actinomycetota</taxon>
        <taxon>Actinomycetes</taxon>
        <taxon>Nakamurellales</taxon>
        <taxon>Nakamurellaceae</taxon>
        <taxon>Nakamurella</taxon>
    </lineage>
</organism>
<keyword evidence="6 9" id="KW-1133">Transmembrane helix</keyword>
<evidence type="ECO:0000256" key="6">
    <source>
        <dbReference type="ARBA" id="ARBA00022989"/>
    </source>
</evidence>
<dbReference type="GO" id="GO:0009103">
    <property type="term" value="P:lipopolysaccharide biosynthetic process"/>
    <property type="evidence" value="ECO:0007669"/>
    <property type="project" value="UniProtKB-ARBA"/>
</dbReference>
<protein>
    <submittedName>
        <fullName evidence="11">Glycosyltransferase family 39 protein</fullName>
    </submittedName>
</protein>
<evidence type="ECO:0000313" key="11">
    <source>
        <dbReference type="EMBL" id="MBM9468008.1"/>
    </source>
</evidence>
<keyword evidence="3" id="KW-0328">Glycosyltransferase</keyword>
<dbReference type="Pfam" id="PF13231">
    <property type="entry name" value="PMT_2"/>
    <property type="match status" value="1"/>
</dbReference>